<gene>
    <name evidence="8" type="ORF">COW24_00410</name>
</gene>
<dbReference type="AlphaFoldDB" id="A0A2M7H575"/>
<evidence type="ECO:0000256" key="1">
    <source>
        <dbReference type="ARBA" id="ARBA00004141"/>
    </source>
</evidence>
<sequence>MFDFLFFDLLYVPLYNLLIFFYTISPGKDMGLAVIFLTIFIRVALLPLSIRSARSEYRLQYIQPEMERLEKKYRHNAQRQRDQIKLLLKTNKISVFGNFFSICFQIIFFIVLYTIFSSGLQQVGHNTLYFFNLDPGVIDPYFVGRFNLILPNNTASIIAAAVVLLGQITKSSGKSREMTTLDRALLIGLPIGTYLATIVLPSAKSVFIATTALFTIWLRLINWIVLKYVVKDEDLKANLKTLWTS</sequence>
<feature type="transmembrane region" description="Helical" evidence="6">
    <location>
        <begin position="5"/>
        <end position="24"/>
    </location>
</feature>
<keyword evidence="3 6" id="KW-1133">Transmembrane helix</keyword>
<name>A0A2M7H575_9BACT</name>
<dbReference type="GO" id="GO:0005886">
    <property type="term" value="C:plasma membrane"/>
    <property type="evidence" value="ECO:0007669"/>
    <property type="project" value="TreeGrafter"/>
</dbReference>
<evidence type="ECO:0000256" key="2">
    <source>
        <dbReference type="ARBA" id="ARBA00022692"/>
    </source>
</evidence>
<evidence type="ECO:0000313" key="9">
    <source>
        <dbReference type="Proteomes" id="UP000230292"/>
    </source>
</evidence>
<dbReference type="InterPro" id="IPR028055">
    <property type="entry name" value="YidC/Oxa/ALB_C"/>
</dbReference>
<feature type="transmembrane region" description="Helical" evidence="6">
    <location>
        <begin position="149"/>
        <end position="168"/>
    </location>
</feature>
<organism evidence="8 9">
    <name type="scientific">Candidatus Kerfeldbacteria bacterium CG15_BIG_FIL_POST_REV_8_21_14_020_45_12</name>
    <dbReference type="NCBI Taxonomy" id="2014247"/>
    <lineage>
        <taxon>Bacteria</taxon>
        <taxon>Candidatus Kerfeldiibacteriota</taxon>
    </lineage>
</organism>
<proteinExistence type="inferred from homology"/>
<dbReference type="GO" id="GO:0032977">
    <property type="term" value="F:membrane insertase activity"/>
    <property type="evidence" value="ECO:0007669"/>
    <property type="project" value="InterPro"/>
</dbReference>
<comment type="caution">
    <text evidence="8">The sequence shown here is derived from an EMBL/GenBank/DDBJ whole genome shotgun (WGS) entry which is preliminary data.</text>
</comment>
<keyword evidence="4 6" id="KW-0472">Membrane</keyword>
<evidence type="ECO:0000256" key="6">
    <source>
        <dbReference type="SAM" id="Phobius"/>
    </source>
</evidence>
<feature type="transmembrane region" description="Helical" evidence="6">
    <location>
        <begin position="95"/>
        <end position="116"/>
    </location>
</feature>
<feature type="transmembrane region" description="Helical" evidence="6">
    <location>
        <begin position="30"/>
        <end position="50"/>
    </location>
</feature>
<comment type="similarity">
    <text evidence="5">Belongs to the OXA1/ALB3/YidC family.</text>
</comment>
<evidence type="ECO:0000256" key="4">
    <source>
        <dbReference type="ARBA" id="ARBA00023136"/>
    </source>
</evidence>
<dbReference type="PANTHER" id="PTHR12428:SF65">
    <property type="entry name" value="CYTOCHROME C OXIDASE ASSEMBLY PROTEIN COX18, MITOCHONDRIAL"/>
    <property type="match status" value="1"/>
</dbReference>
<feature type="transmembrane region" description="Helical" evidence="6">
    <location>
        <begin position="206"/>
        <end position="230"/>
    </location>
</feature>
<dbReference type="PANTHER" id="PTHR12428">
    <property type="entry name" value="OXA1"/>
    <property type="match status" value="1"/>
</dbReference>
<evidence type="ECO:0000256" key="5">
    <source>
        <dbReference type="RuleBase" id="RU003945"/>
    </source>
</evidence>
<reference evidence="8 9" key="1">
    <citation type="submission" date="2017-09" db="EMBL/GenBank/DDBJ databases">
        <title>Depth-based differentiation of microbial function through sediment-hosted aquifers and enrichment of novel symbionts in the deep terrestrial subsurface.</title>
        <authorList>
            <person name="Probst A.J."/>
            <person name="Ladd B."/>
            <person name="Jarett J.K."/>
            <person name="Geller-Mcgrath D.E."/>
            <person name="Sieber C.M."/>
            <person name="Emerson J.B."/>
            <person name="Anantharaman K."/>
            <person name="Thomas B.C."/>
            <person name="Malmstrom R."/>
            <person name="Stieglmeier M."/>
            <person name="Klingl A."/>
            <person name="Woyke T."/>
            <person name="Ryan C.M."/>
            <person name="Banfield J.F."/>
        </authorList>
    </citation>
    <scope>NUCLEOTIDE SEQUENCE [LARGE SCALE GENOMIC DNA]</scope>
    <source>
        <strain evidence="8">CG15_BIG_FIL_POST_REV_8_21_14_020_45_12</strain>
    </source>
</reference>
<accession>A0A2M7H575</accession>
<protein>
    <recommendedName>
        <fullName evidence="7">Membrane insertase YidC/Oxa/ALB C-terminal domain-containing protein</fullName>
    </recommendedName>
</protein>
<evidence type="ECO:0000313" key="8">
    <source>
        <dbReference type="EMBL" id="PIW37385.1"/>
    </source>
</evidence>
<dbReference type="Pfam" id="PF02096">
    <property type="entry name" value="60KD_IMP"/>
    <property type="match status" value="1"/>
</dbReference>
<dbReference type="GO" id="GO:0051205">
    <property type="term" value="P:protein insertion into membrane"/>
    <property type="evidence" value="ECO:0007669"/>
    <property type="project" value="TreeGrafter"/>
</dbReference>
<feature type="domain" description="Membrane insertase YidC/Oxa/ALB C-terminal" evidence="7">
    <location>
        <begin position="30"/>
        <end position="219"/>
    </location>
</feature>
<feature type="transmembrane region" description="Helical" evidence="6">
    <location>
        <begin position="180"/>
        <end position="200"/>
    </location>
</feature>
<comment type="subcellular location">
    <subcellularLocation>
        <location evidence="1 5">Membrane</location>
        <topology evidence="1 5">Multi-pass membrane protein</topology>
    </subcellularLocation>
</comment>
<dbReference type="InterPro" id="IPR001708">
    <property type="entry name" value="YidC/ALB3/OXA1/COX18"/>
</dbReference>
<keyword evidence="2 5" id="KW-0812">Transmembrane</keyword>
<evidence type="ECO:0000259" key="7">
    <source>
        <dbReference type="Pfam" id="PF02096"/>
    </source>
</evidence>
<dbReference type="EMBL" id="PFGC01000007">
    <property type="protein sequence ID" value="PIW37385.1"/>
    <property type="molecule type" value="Genomic_DNA"/>
</dbReference>
<evidence type="ECO:0000256" key="3">
    <source>
        <dbReference type="ARBA" id="ARBA00022989"/>
    </source>
</evidence>
<dbReference type="Proteomes" id="UP000230292">
    <property type="component" value="Unassembled WGS sequence"/>
</dbReference>